<keyword evidence="2" id="KW-1185">Reference proteome</keyword>
<dbReference type="OrthoDB" id="1329029at2"/>
<evidence type="ECO:0008006" key="3">
    <source>
        <dbReference type="Google" id="ProtNLM"/>
    </source>
</evidence>
<organism evidence="1 2">
    <name type="scientific">Chryseobacterium populi</name>
    <dbReference type="NCBI Taxonomy" id="1144316"/>
    <lineage>
        <taxon>Bacteria</taxon>
        <taxon>Pseudomonadati</taxon>
        <taxon>Bacteroidota</taxon>
        <taxon>Flavobacteriia</taxon>
        <taxon>Flavobacteriales</taxon>
        <taxon>Weeksellaceae</taxon>
        <taxon>Chryseobacterium group</taxon>
        <taxon>Chryseobacterium</taxon>
    </lineage>
</organism>
<accession>J2KMB9</accession>
<dbReference type="PROSITE" id="PS51257">
    <property type="entry name" value="PROKAR_LIPOPROTEIN"/>
    <property type="match status" value="1"/>
</dbReference>
<evidence type="ECO:0000313" key="2">
    <source>
        <dbReference type="Proteomes" id="UP000007509"/>
    </source>
</evidence>
<proteinExistence type="predicted"/>
<gene>
    <name evidence="1" type="ORF">PMI13_00966</name>
</gene>
<sequence length="259" mass="29406">MIRITIVIFILLMFGCKKVAIISVPILVKEDTIRNEINGITKESFVISCGSGCAMTYSPENIEQLDKSIKVKFNVDMYVDEAVTETYKEIYIFSYGNSGEVEKINLEGKNENVLETLMPDAQESFRDFGNRLLMNADKNVKIKTASNKIADQKANQQWLGSYSCRFLRMKEESGDPRGWGTIVITIDKNSAEYQLDSYIENLKKDLTIVRAASDEIVFSEKDNKNSILTISRNNNKYMLKSTFMDKISGNAGSYELKKK</sequence>
<comment type="caution">
    <text evidence="1">The sequence shown here is derived from an EMBL/GenBank/DDBJ whole genome shotgun (WGS) entry which is preliminary data.</text>
</comment>
<dbReference type="PATRIC" id="fig|1144316.3.peg.977"/>
<dbReference type="RefSeq" id="WP_007841200.1">
    <property type="nucleotide sequence ID" value="NZ_AKJY01000014.1"/>
</dbReference>
<dbReference type="AlphaFoldDB" id="J2KMB9"/>
<reference evidence="1 2" key="1">
    <citation type="journal article" date="2012" name="J. Bacteriol.">
        <title>Twenty-one genome sequences from Pseudomonas species and 19 genome sequences from diverse bacteria isolated from the rhizosphere and endosphere of Populus deltoides.</title>
        <authorList>
            <person name="Brown S.D."/>
            <person name="Utturkar S.M."/>
            <person name="Klingeman D.M."/>
            <person name="Johnson C.M."/>
            <person name="Martin S.L."/>
            <person name="Land M.L."/>
            <person name="Lu T.Y."/>
            <person name="Schadt C.W."/>
            <person name="Doktycz M.J."/>
            <person name="Pelletier D.A."/>
        </authorList>
    </citation>
    <scope>NUCLEOTIDE SEQUENCE [LARGE SCALE GENOMIC DNA]</scope>
    <source>
        <strain evidence="1 2">CF314</strain>
    </source>
</reference>
<name>J2KMB9_9FLAO</name>
<dbReference type="Proteomes" id="UP000007509">
    <property type="component" value="Unassembled WGS sequence"/>
</dbReference>
<dbReference type="EMBL" id="AKJY01000014">
    <property type="protein sequence ID" value="EJL74233.1"/>
    <property type="molecule type" value="Genomic_DNA"/>
</dbReference>
<evidence type="ECO:0000313" key="1">
    <source>
        <dbReference type="EMBL" id="EJL74233.1"/>
    </source>
</evidence>
<protein>
    <recommendedName>
        <fullName evidence="3">Lipoprotein</fullName>
    </recommendedName>
</protein>